<reference evidence="2 3" key="1">
    <citation type="journal article" date="2019" name="Nat. Commun.">
        <title>The antimicrobial potential of Streptomyces from insect microbiomes.</title>
        <authorList>
            <person name="Chevrette M.G."/>
            <person name="Carlson C.M."/>
            <person name="Ortega H.E."/>
            <person name="Thomas C."/>
            <person name="Ananiev G.E."/>
            <person name="Barns K.J."/>
            <person name="Book A.J."/>
            <person name="Cagnazzo J."/>
            <person name="Carlos C."/>
            <person name="Flanigan W."/>
            <person name="Grubbs K.J."/>
            <person name="Horn H.A."/>
            <person name="Hoffmann F.M."/>
            <person name="Klassen J.L."/>
            <person name="Knack J.J."/>
            <person name="Lewin G.R."/>
            <person name="McDonald B.R."/>
            <person name="Muller L."/>
            <person name="Melo W.G.P."/>
            <person name="Pinto-Tomas A.A."/>
            <person name="Schmitz A."/>
            <person name="Wendt-Pienkowski E."/>
            <person name="Wildman S."/>
            <person name="Zhao M."/>
            <person name="Zhang F."/>
            <person name="Bugni T.S."/>
            <person name="Andes D.R."/>
            <person name="Pupo M.T."/>
            <person name="Currie C.R."/>
        </authorList>
    </citation>
    <scope>NUCLEOTIDE SEQUENCE [LARGE SCALE GENOMIC DNA]</scope>
    <source>
        <strain evidence="2 3">SID5840</strain>
    </source>
</reference>
<proteinExistence type="predicted"/>
<accession>A0A7K2INB0</accession>
<sequence length="143" mass="15696">MTRTAMRTHRRGRLLPVLLVVITALHMMCAVGWFQPDPEHETGPRLQASTAERIAEPAPSSVPGGQQAACEQHHPGGTDLVPVQERGAGDQGTPPVTDTALATLCPEPWPSVSTGEMRVLNTRHARRRRENFSPLIPLCVWRI</sequence>
<evidence type="ECO:0000313" key="2">
    <source>
        <dbReference type="EMBL" id="MYR31460.1"/>
    </source>
</evidence>
<dbReference type="AlphaFoldDB" id="A0A7K2INB0"/>
<comment type="caution">
    <text evidence="2">The sequence shown here is derived from an EMBL/GenBank/DDBJ whole genome shotgun (WGS) entry which is preliminary data.</text>
</comment>
<dbReference type="Proteomes" id="UP000467124">
    <property type="component" value="Unassembled WGS sequence"/>
</dbReference>
<feature type="region of interest" description="Disordered" evidence="1">
    <location>
        <begin position="35"/>
        <end position="96"/>
    </location>
</feature>
<dbReference type="EMBL" id="WWHY01000001">
    <property type="protein sequence ID" value="MYR31460.1"/>
    <property type="molecule type" value="Genomic_DNA"/>
</dbReference>
<evidence type="ECO:0000256" key="1">
    <source>
        <dbReference type="SAM" id="MobiDB-lite"/>
    </source>
</evidence>
<protein>
    <submittedName>
        <fullName evidence="2">Uncharacterized protein</fullName>
    </submittedName>
</protein>
<name>A0A7K2INB0_9ACTN</name>
<gene>
    <name evidence="2" type="ORF">GTW20_04060</name>
</gene>
<evidence type="ECO:0000313" key="3">
    <source>
        <dbReference type="Proteomes" id="UP000467124"/>
    </source>
</evidence>
<organism evidence="2 3">
    <name type="scientific">Nocardiopsis alba</name>
    <dbReference type="NCBI Taxonomy" id="53437"/>
    <lineage>
        <taxon>Bacteria</taxon>
        <taxon>Bacillati</taxon>
        <taxon>Actinomycetota</taxon>
        <taxon>Actinomycetes</taxon>
        <taxon>Streptosporangiales</taxon>
        <taxon>Nocardiopsidaceae</taxon>
        <taxon>Nocardiopsis</taxon>
    </lineage>
</organism>
<dbReference type="RefSeq" id="WP_152473012.1">
    <property type="nucleotide sequence ID" value="NZ_JBEYGQ010000034.1"/>
</dbReference>